<dbReference type="InterPro" id="IPR032710">
    <property type="entry name" value="NTF2-like_dom_sf"/>
</dbReference>
<dbReference type="STRING" id="137265.SAMN05421684_5916"/>
<keyword evidence="3" id="KW-1185">Reference proteome</keyword>
<dbReference type="Proteomes" id="UP000199632">
    <property type="component" value="Unassembled WGS sequence"/>
</dbReference>
<evidence type="ECO:0000313" key="3">
    <source>
        <dbReference type="Proteomes" id="UP000199632"/>
    </source>
</evidence>
<proteinExistence type="predicted"/>
<dbReference type="EMBL" id="FNQB01000003">
    <property type="protein sequence ID" value="SDZ50545.1"/>
    <property type="molecule type" value="Genomic_DNA"/>
</dbReference>
<name>A0A1H3TLL3_9ACTN</name>
<protein>
    <recommendedName>
        <fullName evidence="4">SnoaL-like domain-containing protein</fullName>
    </recommendedName>
</protein>
<gene>
    <name evidence="2" type="ORF">SAMN05421684_5916</name>
</gene>
<reference evidence="3" key="1">
    <citation type="submission" date="2016-10" db="EMBL/GenBank/DDBJ databases">
        <authorList>
            <person name="Varghese N."/>
            <person name="Submissions S."/>
        </authorList>
    </citation>
    <scope>NUCLEOTIDE SEQUENCE [LARGE SCALE GENOMIC DNA]</scope>
    <source>
        <strain evidence="3">DSM 44718</strain>
    </source>
</reference>
<organism evidence="2 3">
    <name type="scientific">Asanoa ishikariensis</name>
    <dbReference type="NCBI Taxonomy" id="137265"/>
    <lineage>
        <taxon>Bacteria</taxon>
        <taxon>Bacillati</taxon>
        <taxon>Actinomycetota</taxon>
        <taxon>Actinomycetes</taxon>
        <taxon>Micromonosporales</taxon>
        <taxon>Micromonosporaceae</taxon>
        <taxon>Asanoa</taxon>
    </lineage>
</organism>
<feature type="region of interest" description="Disordered" evidence="1">
    <location>
        <begin position="158"/>
        <end position="177"/>
    </location>
</feature>
<evidence type="ECO:0008006" key="4">
    <source>
        <dbReference type="Google" id="ProtNLM"/>
    </source>
</evidence>
<dbReference type="RefSeq" id="WP_090799845.1">
    <property type="nucleotide sequence ID" value="NZ_BOND01000001.1"/>
</dbReference>
<dbReference type="SUPFAM" id="SSF54427">
    <property type="entry name" value="NTF2-like"/>
    <property type="match status" value="1"/>
</dbReference>
<sequence>MSSRVDTTIASWRAAGESRDAELAATCLAQEVQVISPLTARFRFQGRAQASEMLSAAFEVIDTIRFHTELGDESARALFYYGRCRKEEFEEAQLLRFNADGLIEELTLFGRPLPGVTAVMAAIGPVMLRRRQQPILARMIQAATAPLALLTRTGEKRLVPLADPNRPAPKGNPGSAS</sequence>
<dbReference type="Gene3D" id="3.10.450.50">
    <property type="match status" value="1"/>
</dbReference>
<accession>A0A1H3TLL3</accession>
<evidence type="ECO:0000313" key="2">
    <source>
        <dbReference type="EMBL" id="SDZ50545.1"/>
    </source>
</evidence>
<dbReference type="OrthoDB" id="3542814at2"/>
<evidence type="ECO:0000256" key="1">
    <source>
        <dbReference type="SAM" id="MobiDB-lite"/>
    </source>
</evidence>
<dbReference type="AlphaFoldDB" id="A0A1H3TLL3"/>